<proteinExistence type="predicted"/>
<evidence type="ECO:0000256" key="1">
    <source>
        <dbReference type="SAM" id="Phobius"/>
    </source>
</evidence>
<evidence type="ECO:0000313" key="2">
    <source>
        <dbReference type="EMBL" id="SEN57744.1"/>
    </source>
</evidence>
<keyword evidence="1" id="KW-0472">Membrane</keyword>
<name>A0A1H8HNU6_9BACI</name>
<feature type="transmembrane region" description="Helical" evidence="1">
    <location>
        <begin position="12"/>
        <end position="29"/>
    </location>
</feature>
<dbReference type="EMBL" id="FOBW01000015">
    <property type="protein sequence ID" value="SEN57744.1"/>
    <property type="molecule type" value="Genomic_DNA"/>
</dbReference>
<dbReference type="Proteomes" id="UP000198553">
    <property type="component" value="Unassembled WGS sequence"/>
</dbReference>
<protein>
    <recommendedName>
        <fullName evidence="4">Cupredoxin-like domain-containing protein</fullName>
    </recommendedName>
</protein>
<keyword evidence="1" id="KW-0812">Transmembrane</keyword>
<dbReference type="STRING" id="930146.SAMN05192533_11586"/>
<keyword evidence="1" id="KW-1133">Transmembrane helix</keyword>
<evidence type="ECO:0000313" key="3">
    <source>
        <dbReference type="Proteomes" id="UP000198553"/>
    </source>
</evidence>
<reference evidence="3" key="1">
    <citation type="submission" date="2016-10" db="EMBL/GenBank/DDBJ databases">
        <authorList>
            <person name="Varghese N."/>
            <person name="Submissions S."/>
        </authorList>
    </citation>
    <scope>NUCLEOTIDE SEQUENCE [LARGE SCALE GENOMIC DNA]</scope>
    <source>
        <strain evidence="3">B48,IBRC-M 10115,DSM 25386,CECT 8001</strain>
    </source>
</reference>
<dbReference type="Gene3D" id="2.60.40.420">
    <property type="entry name" value="Cupredoxins - blue copper proteins"/>
    <property type="match status" value="1"/>
</dbReference>
<accession>A0A1H8HNU6</accession>
<organism evidence="2 3">
    <name type="scientific">Mesobacillus persicus</name>
    <dbReference type="NCBI Taxonomy" id="930146"/>
    <lineage>
        <taxon>Bacteria</taxon>
        <taxon>Bacillati</taxon>
        <taxon>Bacillota</taxon>
        <taxon>Bacilli</taxon>
        <taxon>Bacillales</taxon>
        <taxon>Bacillaceae</taxon>
        <taxon>Mesobacillus</taxon>
    </lineage>
</organism>
<gene>
    <name evidence="2" type="ORF">SAMN05192533_11586</name>
</gene>
<sequence>MRFYIIKRQYLYLAIILVIMAASASLWFLRSPDAKTVATPEVVENMREVHLVTGEFKTVTEAGKEIESYRWDPGVVFLEKDEKVALKIYGINGMEHPFEIEGTDIKGTVKKGEETVVPLQFKKEGVYRLICLTHQDKNNNGPMIAYIVVD</sequence>
<keyword evidence="3" id="KW-1185">Reference proteome</keyword>
<dbReference type="OrthoDB" id="9773354at2"/>
<dbReference type="AlphaFoldDB" id="A0A1H8HNU6"/>
<dbReference type="InterPro" id="IPR008972">
    <property type="entry name" value="Cupredoxin"/>
</dbReference>
<dbReference type="RefSeq" id="WP_090749035.1">
    <property type="nucleotide sequence ID" value="NZ_FOBW01000015.1"/>
</dbReference>
<evidence type="ECO:0008006" key="4">
    <source>
        <dbReference type="Google" id="ProtNLM"/>
    </source>
</evidence>
<dbReference type="SUPFAM" id="SSF49503">
    <property type="entry name" value="Cupredoxins"/>
    <property type="match status" value="1"/>
</dbReference>